<dbReference type="AlphaFoldDB" id="T1A968"/>
<keyword evidence="7" id="KW-0456">Lyase</keyword>
<evidence type="ECO:0000256" key="6">
    <source>
        <dbReference type="ARBA" id="ARBA00023141"/>
    </source>
</evidence>
<keyword evidence="6" id="KW-0057">Aromatic amino acid biosynthesis</keyword>
<dbReference type="InterPro" id="IPR011060">
    <property type="entry name" value="RibuloseP-bd_barrel"/>
</dbReference>
<comment type="caution">
    <text evidence="9">The sequence shown here is derived from an EMBL/GenBank/DDBJ whole genome shotgun (WGS) entry which is preliminary data.</text>
</comment>
<protein>
    <recommendedName>
        <fullName evidence="3">tryptophan synthase</fullName>
        <ecNumber evidence="3">4.2.1.20</ecNumber>
    </recommendedName>
</protein>
<evidence type="ECO:0000256" key="8">
    <source>
        <dbReference type="ARBA" id="ARBA00049047"/>
    </source>
</evidence>
<dbReference type="UniPathway" id="UPA00035">
    <property type="reaction ID" value="UER00044"/>
</dbReference>
<keyword evidence="5" id="KW-0822">Tryptophan biosynthesis</keyword>
<gene>
    <name evidence="9" type="ORF">B1B_10167</name>
</gene>
<dbReference type="PROSITE" id="PS00167">
    <property type="entry name" value="TRP_SYNTHASE_ALPHA"/>
    <property type="match status" value="1"/>
</dbReference>
<sequence length="133" mass="14085">MPRVADALSLARSQGRAALVPYVMVDRARTRRLRSVVEAALEAGASALELGFPFSDPIADGPILQATADRALSNGTDWTDLVESLEIASALLPTAVMSYANPFWRHGLDRSLPSIARAGASGLIVPDLSLEEA</sequence>
<evidence type="ECO:0000256" key="4">
    <source>
        <dbReference type="ARBA" id="ARBA00022605"/>
    </source>
</evidence>
<dbReference type="GO" id="GO:0005829">
    <property type="term" value="C:cytosol"/>
    <property type="evidence" value="ECO:0007669"/>
    <property type="project" value="TreeGrafter"/>
</dbReference>
<evidence type="ECO:0000256" key="7">
    <source>
        <dbReference type="ARBA" id="ARBA00023239"/>
    </source>
</evidence>
<proteinExistence type="predicted"/>
<dbReference type="InterPro" id="IPR018204">
    <property type="entry name" value="Trp_synthase_alpha_AS"/>
</dbReference>
<dbReference type="Gene3D" id="3.20.20.70">
    <property type="entry name" value="Aldolase class I"/>
    <property type="match status" value="1"/>
</dbReference>
<keyword evidence="4" id="KW-0028">Amino-acid biosynthesis</keyword>
<dbReference type="Pfam" id="PF00290">
    <property type="entry name" value="Trp_syntA"/>
    <property type="match status" value="1"/>
</dbReference>
<reference evidence="9" key="2">
    <citation type="journal article" date="2014" name="ISME J.">
        <title>Microbial stratification in low pH oxic and suboxic macroscopic growths along an acid mine drainage.</title>
        <authorList>
            <person name="Mendez-Garcia C."/>
            <person name="Mesa V."/>
            <person name="Sprenger R.R."/>
            <person name="Richter M."/>
            <person name="Diez M.S."/>
            <person name="Solano J."/>
            <person name="Bargiela R."/>
            <person name="Golyshina O.V."/>
            <person name="Manteca A."/>
            <person name="Ramos J.L."/>
            <person name="Gallego J.R."/>
            <person name="Llorente I."/>
            <person name="Martins Dos Santos V.A."/>
            <person name="Jensen O.N."/>
            <person name="Pelaez A.I."/>
            <person name="Sanchez J."/>
            <person name="Ferrer M."/>
        </authorList>
    </citation>
    <scope>NUCLEOTIDE SEQUENCE</scope>
</reference>
<evidence type="ECO:0000256" key="2">
    <source>
        <dbReference type="ARBA" id="ARBA00011270"/>
    </source>
</evidence>
<dbReference type="InterPro" id="IPR002028">
    <property type="entry name" value="Trp_synthase_suA"/>
</dbReference>
<accession>T1A968</accession>
<comment type="catalytic activity">
    <reaction evidence="8">
        <text>(1S,2R)-1-C-(indol-3-yl)glycerol 3-phosphate + L-serine = D-glyceraldehyde 3-phosphate + L-tryptophan + H2O</text>
        <dbReference type="Rhea" id="RHEA:10532"/>
        <dbReference type="ChEBI" id="CHEBI:15377"/>
        <dbReference type="ChEBI" id="CHEBI:33384"/>
        <dbReference type="ChEBI" id="CHEBI:57912"/>
        <dbReference type="ChEBI" id="CHEBI:58866"/>
        <dbReference type="ChEBI" id="CHEBI:59776"/>
        <dbReference type="EC" id="4.2.1.20"/>
    </reaction>
</comment>
<dbReference type="PANTHER" id="PTHR43406">
    <property type="entry name" value="TRYPTOPHAN SYNTHASE, ALPHA CHAIN"/>
    <property type="match status" value="1"/>
</dbReference>
<comment type="subunit">
    <text evidence="2">Tetramer of two alpha and two beta chains.</text>
</comment>
<dbReference type="InterPro" id="IPR013785">
    <property type="entry name" value="Aldolase_TIM"/>
</dbReference>
<evidence type="ECO:0000256" key="1">
    <source>
        <dbReference type="ARBA" id="ARBA00004733"/>
    </source>
</evidence>
<name>T1A968_9ZZZZ</name>
<dbReference type="EC" id="4.2.1.20" evidence="3"/>
<dbReference type="GO" id="GO:0004834">
    <property type="term" value="F:tryptophan synthase activity"/>
    <property type="evidence" value="ECO:0007669"/>
    <property type="project" value="UniProtKB-EC"/>
</dbReference>
<evidence type="ECO:0000256" key="5">
    <source>
        <dbReference type="ARBA" id="ARBA00022822"/>
    </source>
</evidence>
<dbReference type="SUPFAM" id="SSF51366">
    <property type="entry name" value="Ribulose-phoshate binding barrel"/>
    <property type="match status" value="1"/>
</dbReference>
<dbReference type="PANTHER" id="PTHR43406:SF1">
    <property type="entry name" value="TRYPTOPHAN SYNTHASE ALPHA CHAIN, CHLOROPLASTIC"/>
    <property type="match status" value="1"/>
</dbReference>
<organism evidence="9">
    <name type="scientific">mine drainage metagenome</name>
    <dbReference type="NCBI Taxonomy" id="410659"/>
    <lineage>
        <taxon>unclassified sequences</taxon>
        <taxon>metagenomes</taxon>
        <taxon>ecological metagenomes</taxon>
    </lineage>
</organism>
<evidence type="ECO:0000256" key="3">
    <source>
        <dbReference type="ARBA" id="ARBA00012043"/>
    </source>
</evidence>
<evidence type="ECO:0000313" key="9">
    <source>
        <dbReference type="EMBL" id="EQD53567.1"/>
    </source>
</evidence>
<reference evidence="9" key="1">
    <citation type="submission" date="2013-08" db="EMBL/GenBank/DDBJ databases">
        <authorList>
            <person name="Mendez C."/>
            <person name="Richter M."/>
            <person name="Ferrer M."/>
            <person name="Sanchez J."/>
        </authorList>
    </citation>
    <scope>NUCLEOTIDE SEQUENCE</scope>
</reference>
<dbReference type="EMBL" id="AUZY01006689">
    <property type="protein sequence ID" value="EQD53567.1"/>
    <property type="molecule type" value="Genomic_DNA"/>
</dbReference>
<feature type="non-terminal residue" evidence="9">
    <location>
        <position position="133"/>
    </location>
</feature>
<comment type="pathway">
    <text evidence="1">Amino-acid biosynthesis; L-tryptophan biosynthesis; L-tryptophan from chorismate: step 5/5.</text>
</comment>